<keyword evidence="2" id="KW-1185">Reference proteome</keyword>
<evidence type="ECO:0000313" key="1">
    <source>
        <dbReference type="EMBL" id="GLB46073.1"/>
    </source>
</evidence>
<comment type="caution">
    <text evidence="1">The sequence shown here is derived from an EMBL/GenBank/DDBJ whole genome shotgun (WGS) entry which is preliminary data.</text>
</comment>
<organism evidence="1 2">
    <name type="scientific">Philodulcilactobacillus myokoensis</name>
    <dbReference type="NCBI Taxonomy" id="2929573"/>
    <lineage>
        <taxon>Bacteria</taxon>
        <taxon>Bacillati</taxon>
        <taxon>Bacillota</taxon>
        <taxon>Bacilli</taxon>
        <taxon>Lactobacillales</taxon>
        <taxon>Lactobacillaceae</taxon>
        <taxon>Philodulcilactobacillus</taxon>
    </lineage>
</organism>
<evidence type="ECO:0000313" key="2">
    <source>
        <dbReference type="Proteomes" id="UP001144204"/>
    </source>
</evidence>
<dbReference type="AlphaFoldDB" id="A0A9W6ES68"/>
<reference evidence="1" key="1">
    <citation type="submission" date="2022-07" db="EMBL/GenBank/DDBJ databases">
        <authorList>
            <person name="Kouya T."/>
            <person name="Ishiyama Y."/>
        </authorList>
    </citation>
    <scope>NUCLEOTIDE SEQUENCE</scope>
    <source>
        <strain evidence="1">WR16-4</strain>
    </source>
</reference>
<protein>
    <submittedName>
        <fullName evidence="1">Uncharacterized protein</fullName>
    </submittedName>
</protein>
<name>A0A9W6ES68_9LACO</name>
<dbReference type="Proteomes" id="UP001144204">
    <property type="component" value="Unassembled WGS sequence"/>
</dbReference>
<accession>A0A9W6ES68</accession>
<dbReference type="EMBL" id="BRPL01000002">
    <property type="protein sequence ID" value="GLB46073.1"/>
    <property type="molecule type" value="Genomic_DNA"/>
</dbReference>
<sequence length="60" mass="6808">MKKLNMELNSLSVNLGNLLLNSLLDIGFFTDLINENILLLLLECISCFMEGLPSYKNNLF</sequence>
<reference evidence="1" key="2">
    <citation type="journal article" date="2023" name="PLoS ONE">
        <title>Philodulcilactobacillus myokoensis gen. nov., sp. nov., a fructophilic, acidophilic, and agar-phobic lactic acid bacterium isolated from fermented vegetable extracts.</title>
        <authorList>
            <person name="Kouya T."/>
            <person name="Ishiyama Y."/>
            <person name="Ohashi S."/>
            <person name="Kumakubo R."/>
            <person name="Yamazaki T."/>
            <person name="Otaki T."/>
        </authorList>
    </citation>
    <scope>NUCLEOTIDE SEQUENCE</scope>
    <source>
        <strain evidence="1">WR16-4</strain>
    </source>
</reference>
<gene>
    <name evidence="1" type="ORF">WR164_00520</name>
</gene>
<proteinExistence type="predicted"/>